<dbReference type="CDD" id="cd00143">
    <property type="entry name" value="PP2Cc"/>
    <property type="match status" value="1"/>
</dbReference>
<dbReference type="GO" id="GO:0004722">
    <property type="term" value="F:protein serine/threonine phosphatase activity"/>
    <property type="evidence" value="ECO:0007669"/>
    <property type="project" value="InterPro"/>
</dbReference>
<dbReference type="SMART" id="SM00332">
    <property type="entry name" value="PP2Cc"/>
    <property type="match status" value="1"/>
</dbReference>
<dbReference type="PANTHER" id="PTHR47992">
    <property type="entry name" value="PROTEIN PHOSPHATASE"/>
    <property type="match status" value="1"/>
</dbReference>
<feature type="compositionally biased region" description="Low complexity" evidence="1">
    <location>
        <begin position="29"/>
        <end position="38"/>
    </location>
</feature>
<dbReference type="EMBL" id="HBHJ01006832">
    <property type="protein sequence ID" value="CAD9670755.1"/>
    <property type="molecule type" value="Transcribed_RNA"/>
</dbReference>
<dbReference type="InterPro" id="IPR036457">
    <property type="entry name" value="PPM-type-like_dom_sf"/>
</dbReference>
<name>A0A7S2RGY9_9STRA</name>
<dbReference type="InterPro" id="IPR015655">
    <property type="entry name" value="PP2C"/>
</dbReference>
<feature type="domain" description="PPM-type phosphatase" evidence="2">
    <location>
        <begin position="379"/>
        <end position="653"/>
    </location>
</feature>
<evidence type="ECO:0000259" key="2">
    <source>
        <dbReference type="PROSITE" id="PS51746"/>
    </source>
</evidence>
<gene>
    <name evidence="3" type="ORF">RMAR1173_LOCUS4441</name>
</gene>
<dbReference type="Pfam" id="PF00481">
    <property type="entry name" value="PP2C"/>
    <property type="match status" value="1"/>
</dbReference>
<proteinExistence type="predicted"/>
<organism evidence="3">
    <name type="scientific">Rhizochromulina marina</name>
    <dbReference type="NCBI Taxonomy" id="1034831"/>
    <lineage>
        <taxon>Eukaryota</taxon>
        <taxon>Sar</taxon>
        <taxon>Stramenopiles</taxon>
        <taxon>Ochrophyta</taxon>
        <taxon>Dictyochophyceae</taxon>
        <taxon>Rhizochromulinales</taxon>
        <taxon>Rhizochromulina</taxon>
    </lineage>
</organism>
<feature type="compositionally biased region" description="Low complexity" evidence="1">
    <location>
        <begin position="162"/>
        <end position="187"/>
    </location>
</feature>
<dbReference type="SUPFAM" id="SSF81606">
    <property type="entry name" value="PP2C-like"/>
    <property type="match status" value="1"/>
</dbReference>
<dbReference type="Gene3D" id="3.60.40.10">
    <property type="entry name" value="PPM-type phosphatase domain"/>
    <property type="match status" value="1"/>
</dbReference>
<evidence type="ECO:0000256" key="1">
    <source>
        <dbReference type="SAM" id="MobiDB-lite"/>
    </source>
</evidence>
<reference evidence="3" key="1">
    <citation type="submission" date="2021-01" db="EMBL/GenBank/DDBJ databases">
        <authorList>
            <person name="Corre E."/>
            <person name="Pelletier E."/>
            <person name="Niang G."/>
            <person name="Scheremetjew M."/>
            <person name="Finn R."/>
            <person name="Kale V."/>
            <person name="Holt S."/>
            <person name="Cochrane G."/>
            <person name="Meng A."/>
            <person name="Brown T."/>
            <person name="Cohen L."/>
        </authorList>
    </citation>
    <scope>NUCLEOTIDE SEQUENCE</scope>
    <source>
        <strain evidence="3">CCMP1243</strain>
    </source>
</reference>
<feature type="region of interest" description="Disordered" evidence="1">
    <location>
        <begin position="1"/>
        <end position="94"/>
    </location>
</feature>
<dbReference type="AlphaFoldDB" id="A0A7S2RGY9"/>
<dbReference type="InterPro" id="IPR001932">
    <property type="entry name" value="PPM-type_phosphatase-like_dom"/>
</dbReference>
<sequence length="664" mass="72055">MASAVPSPKRASAGNRQLQQQGEGGNGNGAAPSSPKAPSRVRRSKSPSRQDLFSESNGKPKGTALDAVLPPPPPAASIASPKRSATPRTTPRKVLEEQKVSGYEEEMNFSQLFESGVAVLQHKFRKMLMGNIGTKPRMLTLSPDSARINMIKRKTNSNTIPSPTALSESSSAEAPSGAAASSGAAATEDQDGDYSAEMRQIIRVIRGAETVPLKRSLRRREKTSNAYMQACDRCFSVCFVDRTWDVEIDRSADFAGLDTALSQHQAVAIRDAVVDFLIRTAAITSLSVKPQAASPVRKATGSLLKKRGTPQDKKNTFRQRRLSTHQNGEIGSLVEEILGEQEGDLYFAKEMHSDLSFDPDLPFSPDRVGTFSCHGIEPKIAANGVSVDAKINQDRGGIQFPFAGRHDMAFFCVMDGHGRGGEKISEHCMQNLPVELAAHPELETNPSKALWDSFVRVDRSLRSKLRREAMYAGTTCIAVLAVGNELFSANSGDSRAVLGSWDDEIGEMVSFDLSEDQKPDTPVEQDRIERMGGFVTPSSALQGPSRIWLNASLTSCGLAMARSLGDHALATVGCIAEPEITVHECTEDDKFIILGSDGVWEFISSQEACTIVNENLEEGADRACMRLIEASSVEWKKSEGEYRDDITGMVVVLPVFGKNGRYPN</sequence>
<dbReference type="PROSITE" id="PS51746">
    <property type="entry name" value="PPM_2"/>
    <property type="match status" value="1"/>
</dbReference>
<protein>
    <recommendedName>
        <fullName evidence="2">PPM-type phosphatase domain-containing protein</fullName>
    </recommendedName>
</protein>
<feature type="region of interest" description="Disordered" evidence="1">
    <location>
        <begin position="152"/>
        <end position="192"/>
    </location>
</feature>
<evidence type="ECO:0000313" key="3">
    <source>
        <dbReference type="EMBL" id="CAD9670755.1"/>
    </source>
</evidence>
<accession>A0A7S2RGY9</accession>